<evidence type="ECO:0008006" key="3">
    <source>
        <dbReference type="Google" id="ProtNLM"/>
    </source>
</evidence>
<name>A0ABU5Q0G2_9XANT</name>
<comment type="caution">
    <text evidence="1">The sequence shown here is derived from an EMBL/GenBank/DDBJ whole genome shotgun (WGS) entry which is preliminary data.</text>
</comment>
<dbReference type="EMBL" id="JAYFSO010000017">
    <property type="protein sequence ID" value="MEA5124974.1"/>
    <property type="molecule type" value="Genomic_DNA"/>
</dbReference>
<accession>A0ABU5Q0G2</accession>
<dbReference type="RefSeq" id="WP_153041908.1">
    <property type="nucleotide sequence ID" value="NZ_JAYFSN010000015.1"/>
</dbReference>
<sequence>MTVMSRAFFAVIAVIGVISLCGCNSTKSNIRVGVVLDEMRCKPNSKIHSEIAEAQSACHQAVNGDGIQLIVSKTSRSPSLHSDTVARELTSIFIQPASAVSHVGPVKFEAFYSQGLFDLLGKTGCVGVLESGFVEIKKPSKKFIINYFLRFGLVSPLGWPEDCKESREISGSTEI</sequence>
<gene>
    <name evidence="1" type="ORF">VB146_14160</name>
</gene>
<proteinExistence type="predicted"/>
<organism evidence="1 2">
    <name type="scientific">Xanthomonas floridensis</name>
    <dbReference type="NCBI Taxonomy" id="1843580"/>
    <lineage>
        <taxon>Bacteria</taxon>
        <taxon>Pseudomonadati</taxon>
        <taxon>Pseudomonadota</taxon>
        <taxon>Gammaproteobacteria</taxon>
        <taxon>Lysobacterales</taxon>
        <taxon>Lysobacteraceae</taxon>
        <taxon>Xanthomonas</taxon>
    </lineage>
</organism>
<evidence type="ECO:0000313" key="2">
    <source>
        <dbReference type="Proteomes" id="UP001303614"/>
    </source>
</evidence>
<protein>
    <recommendedName>
        <fullName evidence="3">Lipoprotein</fullName>
    </recommendedName>
</protein>
<evidence type="ECO:0000313" key="1">
    <source>
        <dbReference type="EMBL" id="MEA5124974.1"/>
    </source>
</evidence>
<dbReference type="Proteomes" id="UP001303614">
    <property type="component" value="Unassembled WGS sequence"/>
</dbReference>
<keyword evidence="2" id="KW-1185">Reference proteome</keyword>
<dbReference type="PROSITE" id="PS51257">
    <property type="entry name" value="PROKAR_LIPOPROTEIN"/>
    <property type="match status" value="1"/>
</dbReference>
<reference evidence="1 2" key="1">
    <citation type="submission" date="2023-12" db="EMBL/GenBank/DDBJ databases">
        <title>Genome sequencing of Xanthomonas floridensis.</title>
        <authorList>
            <person name="Greer S."/>
            <person name="Harrison J."/>
            <person name="Grant M."/>
            <person name="Vicente J."/>
            <person name="Studholme D."/>
        </authorList>
    </citation>
    <scope>NUCLEOTIDE SEQUENCE [LARGE SCALE GENOMIC DNA]</scope>
    <source>
        <strain evidence="1 2">WHRI 8848</strain>
    </source>
</reference>